<dbReference type="Proteomes" id="UP000308196">
    <property type="component" value="Chromosome"/>
</dbReference>
<dbReference type="KEGG" id="stha:NCTC11429_01460"/>
<proteinExistence type="predicted"/>
<evidence type="ECO:0000313" key="1">
    <source>
        <dbReference type="EMBL" id="VTR35179.1"/>
    </source>
</evidence>
<name>A0A4U9USD7_9SPHI</name>
<protein>
    <submittedName>
        <fullName evidence="1">Uncharacterized protein</fullName>
    </submittedName>
</protein>
<dbReference type="EMBL" id="LR590484">
    <property type="protein sequence ID" value="VTR35179.1"/>
    <property type="molecule type" value="Genomic_DNA"/>
</dbReference>
<evidence type="ECO:0000313" key="2">
    <source>
        <dbReference type="Proteomes" id="UP000308196"/>
    </source>
</evidence>
<accession>A0A4U9USD7</accession>
<gene>
    <name evidence="1" type="ORF">NCTC11429_01460</name>
</gene>
<organism evidence="1 2">
    <name type="scientific">Sphingobacterium thalpophilum</name>
    <dbReference type="NCBI Taxonomy" id="259"/>
    <lineage>
        <taxon>Bacteria</taxon>
        <taxon>Pseudomonadati</taxon>
        <taxon>Bacteroidota</taxon>
        <taxon>Sphingobacteriia</taxon>
        <taxon>Sphingobacteriales</taxon>
        <taxon>Sphingobacteriaceae</taxon>
        <taxon>Sphingobacterium</taxon>
    </lineage>
</organism>
<sequence>MKILLFRHKNKRQFISMKQIAFLDFSGGPLLFQHANLRPSRVAPAAAGIRTDRSCLFSPPDFCPFLVVSCPNRQTGCRYELHALLLAGSPLMNTFPGFGTAQQTDTNVAPDIELVSF</sequence>
<reference evidence="1 2" key="1">
    <citation type="submission" date="2019-05" db="EMBL/GenBank/DDBJ databases">
        <authorList>
            <consortium name="Pathogen Informatics"/>
        </authorList>
    </citation>
    <scope>NUCLEOTIDE SEQUENCE [LARGE SCALE GENOMIC DNA]</scope>
    <source>
        <strain evidence="1 2">NCTC11429</strain>
    </source>
</reference>
<dbReference type="AlphaFoldDB" id="A0A4U9USD7"/>